<dbReference type="PANTHER" id="PTHR30329">
    <property type="entry name" value="STATOR ELEMENT OF FLAGELLAR MOTOR COMPLEX"/>
    <property type="match status" value="1"/>
</dbReference>
<keyword evidence="7" id="KW-1185">Reference proteome</keyword>
<dbReference type="PANTHER" id="PTHR30329:SF21">
    <property type="entry name" value="LIPOPROTEIN YIAD-RELATED"/>
    <property type="match status" value="1"/>
</dbReference>
<dbReference type="EMBL" id="VFWZ01000001">
    <property type="protein sequence ID" value="TPN88645.1"/>
    <property type="molecule type" value="Genomic_DNA"/>
</dbReference>
<evidence type="ECO:0000259" key="5">
    <source>
        <dbReference type="PROSITE" id="PS51123"/>
    </source>
</evidence>
<comment type="caution">
    <text evidence="6">The sequence shown here is derived from an EMBL/GenBank/DDBJ whole genome shotgun (WGS) entry which is preliminary data.</text>
</comment>
<dbReference type="InterPro" id="IPR006664">
    <property type="entry name" value="OMP_bac"/>
</dbReference>
<evidence type="ECO:0000256" key="3">
    <source>
        <dbReference type="ARBA" id="ARBA00023237"/>
    </source>
</evidence>
<evidence type="ECO:0000256" key="2">
    <source>
        <dbReference type="ARBA" id="ARBA00023136"/>
    </source>
</evidence>
<dbReference type="OrthoDB" id="9782229at2"/>
<name>A0A504JJW5_9FLAO</name>
<dbReference type="Pfam" id="PF00691">
    <property type="entry name" value="OmpA"/>
    <property type="match status" value="1"/>
</dbReference>
<reference evidence="6 7" key="1">
    <citation type="submission" date="2019-06" db="EMBL/GenBank/DDBJ databases">
        <authorList>
            <person name="Meng X."/>
        </authorList>
    </citation>
    <scope>NUCLEOTIDE SEQUENCE [LARGE SCALE GENOMIC DNA]</scope>
    <source>
        <strain evidence="6 7">M625</strain>
    </source>
</reference>
<dbReference type="RefSeq" id="WP_140588324.1">
    <property type="nucleotide sequence ID" value="NZ_VFWZ01000001.1"/>
</dbReference>
<evidence type="ECO:0000313" key="6">
    <source>
        <dbReference type="EMBL" id="TPN88645.1"/>
    </source>
</evidence>
<sequence length="367" mass="40994">MKKIILGVFLLSFTQIIRAQQDLPQNPEPGKCYVRCTTPDVYENKIVKVQITPEFKKLKTFPATYETIKERIIIKEASKKLKVIPAKYKTETVTFVKKQGASSLKIIPAKLETASETVEIKPAYAQWELGAPAPDCESSNPDDCRYWCYKGYPAEFTTIPKQILGVDATTQSSPISEQTGTYTKRVVVEPAKVIEEEIPAEYGTITKTVLVKDAYTEEVIVPATYEEVTKEVLTQKGGLTTWKEVECSLIEYSALPINWNLGSATLTSQAKNIIDTRLMPVLANNPGAKMEIASHTDSRGSRTNNKALSDRRAQSVVRYLISKGINASRLVANGYGETRLKNRCADGVTCTEREHASNRRTEFRLIQ</sequence>
<gene>
    <name evidence="6" type="ORF">FHK87_00085</name>
</gene>
<dbReference type="GO" id="GO:0009279">
    <property type="term" value="C:cell outer membrane"/>
    <property type="evidence" value="ECO:0007669"/>
    <property type="project" value="UniProtKB-SubCell"/>
</dbReference>
<dbReference type="Gene3D" id="3.30.1330.60">
    <property type="entry name" value="OmpA-like domain"/>
    <property type="match status" value="1"/>
</dbReference>
<protein>
    <submittedName>
        <fullName evidence="6">OmpA family protein</fullName>
    </submittedName>
</protein>
<proteinExistence type="predicted"/>
<dbReference type="InterPro" id="IPR006665">
    <property type="entry name" value="OmpA-like"/>
</dbReference>
<keyword evidence="2 4" id="KW-0472">Membrane</keyword>
<dbReference type="PROSITE" id="PS51123">
    <property type="entry name" value="OMPA_2"/>
    <property type="match status" value="1"/>
</dbReference>
<organism evidence="6 7">
    <name type="scientific">Aquimarina algicola</name>
    <dbReference type="NCBI Taxonomy" id="2589995"/>
    <lineage>
        <taxon>Bacteria</taxon>
        <taxon>Pseudomonadati</taxon>
        <taxon>Bacteroidota</taxon>
        <taxon>Flavobacteriia</taxon>
        <taxon>Flavobacteriales</taxon>
        <taxon>Flavobacteriaceae</taxon>
        <taxon>Aquimarina</taxon>
    </lineage>
</organism>
<dbReference type="AlphaFoldDB" id="A0A504JJW5"/>
<evidence type="ECO:0000256" key="1">
    <source>
        <dbReference type="ARBA" id="ARBA00004442"/>
    </source>
</evidence>
<dbReference type="Proteomes" id="UP000315540">
    <property type="component" value="Unassembled WGS sequence"/>
</dbReference>
<evidence type="ECO:0000313" key="7">
    <source>
        <dbReference type="Proteomes" id="UP000315540"/>
    </source>
</evidence>
<dbReference type="SUPFAM" id="SSF103088">
    <property type="entry name" value="OmpA-like"/>
    <property type="match status" value="1"/>
</dbReference>
<keyword evidence="3" id="KW-0998">Cell outer membrane</keyword>
<dbReference type="InterPro" id="IPR036737">
    <property type="entry name" value="OmpA-like_sf"/>
</dbReference>
<comment type="subcellular location">
    <subcellularLocation>
        <location evidence="1">Cell outer membrane</location>
    </subcellularLocation>
</comment>
<dbReference type="CDD" id="cd07185">
    <property type="entry name" value="OmpA_C-like"/>
    <property type="match status" value="1"/>
</dbReference>
<evidence type="ECO:0000256" key="4">
    <source>
        <dbReference type="PROSITE-ProRule" id="PRU00473"/>
    </source>
</evidence>
<dbReference type="InterPro" id="IPR050330">
    <property type="entry name" value="Bact_OuterMem_StrucFunc"/>
</dbReference>
<accession>A0A504JJW5</accession>
<dbReference type="PRINTS" id="PR01021">
    <property type="entry name" value="OMPADOMAIN"/>
</dbReference>
<feature type="domain" description="OmpA-like" evidence="5">
    <location>
        <begin position="246"/>
        <end position="367"/>
    </location>
</feature>